<comment type="caution">
    <text evidence="1">The sequence shown here is derived from an EMBL/GenBank/DDBJ whole genome shotgun (WGS) entry which is preliminary data.</text>
</comment>
<dbReference type="Proteomes" id="UP001163603">
    <property type="component" value="Chromosome 12"/>
</dbReference>
<organism evidence="1 2">
    <name type="scientific">Pistacia integerrima</name>
    <dbReference type="NCBI Taxonomy" id="434235"/>
    <lineage>
        <taxon>Eukaryota</taxon>
        <taxon>Viridiplantae</taxon>
        <taxon>Streptophyta</taxon>
        <taxon>Embryophyta</taxon>
        <taxon>Tracheophyta</taxon>
        <taxon>Spermatophyta</taxon>
        <taxon>Magnoliopsida</taxon>
        <taxon>eudicotyledons</taxon>
        <taxon>Gunneridae</taxon>
        <taxon>Pentapetalae</taxon>
        <taxon>rosids</taxon>
        <taxon>malvids</taxon>
        <taxon>Sapindales</taxon>
        <taxon>Anacardiaceae</taxon>
        <taxon>Pistacia</taxon>
    </lineage>
</organism>
<reference evidence="2" key="1">
    <citation type="journal article" date="2023" name="G3 (Bethesda)">
        <title>Genome assembly and association tests identify interacting loci associated with vigor, precocity, and sex in interspecific pistachio rootstocks.</title>
        <authorList>
            <person name="Palmer W."/>
            <person name="Jacygrad E."/>
            <person name="Sagayaradj S."/>
            <person name="Cavanaugh K."/>
            <person name="Han R."/>
            <person name="Bertier L."/>
            <person name="Beede B."/>
            <person name="Kafkas S."/>
            <person name="Golino D."/>
            <person name="Preece J."/>
            <person name="Michelmore R."/>
        </authorList>
    </citation>
    <scope>NUCLEOTIDE SEQUENCE [LARGE SCALE GENOMIC DNA]</scope>
</reference>
<gene>
    <name evidence="1" type="ORF">Pint_10535</name>
</gene>
<accession>A0ACC0XLN1</accession>
<dbReference type="EMBL" id="CM047747">
    <property type="protein sequence ID" value="KAJ0018268.1"/>
    <property type="molecule type" value="Genomic_DNA"/>
</dbReference>
<evidence type="ECO:0000313" key="2">
    <source>
        <dbReference type="Proteomes" id="UP001163603"/>
    </source>
</evidence>
<proteinExistence type="predicted"/>
<evidence type="ECO:0000313" key="1">
    <source>
        <dbReference type="EMBL" id="KAJ0018268.1"/>
    </source>
</evidence>
<keyword evidence="2" id="KW-1185">Reference proteome</keyword>
<name>A0ACC0XLN1_9ROSI</name>
<protein>
    <submittedName>
        <fullName evidence="1">Uncharacterized protein</fullName>
    </submittedName>
</protein>
<sequence>MPAQKRSYDNSSIPPPDDAHDSPQRQHANNHHHHHYAETSAAGAAAAAAADADVDGNESDRSRSSGNEEKDDQLRCRGDIAMYCNDSWATVLACASQDLLGRYCDDDADFVVDNGSLSCYLKQNGLDLSESQTLGFFWFVLVKLSDIRKEVQCPICLGIIRKTRTVMECLHRFCRECIDKAMRMGNNECPSCRTHCASRRSLRDDLNYDALIAALYPDIDKYEEEELAFQEEETTRNKQIQASIAQTFQRQTEALGRKRTAKATAAAFVRRSNGRYRDTPLGRRRNYRTTELQGSDDNEDANGDAGNNSSSADERSTEVRPKRAKRWVGARFSQSSAAGSADGGGDENDSEVNRESMGASAGLIGPSERLAWGKGGMRSHTRHGSVSGGNGKNARNNRLSKIVDYLRNLEEKDDQLDIHLMLVSFDEQRIPSLQQPYLCCRPTLSVRHLRQYVALHTALQANEIEIYLVKELHTKLNPPTSANSPTSNPSVIDLGKDKLQALDEQETLAGLKTQNFSQGQLLLAYQKNLSN</sequence>